<dbReference type="EMBL" id="MU854374">
    <property type="protein sequence ID" value="KAK4040557.1"/>
    <property type="molecule type" value="Genomic_DNA"/>
</dbReference>
<evidence type="ECO:0000256" key="2">
    <source>
        <dbReference type="ARBA" id="ARBA00008807"/>
    </source>
</evidence>
<evidence type="ECO:0000256" key="3">
    <source>
        <dbReference type="ARBA" id="ARBA00022448"/>
    </source>
</evidence>
<dbReference type="GO" id="GO:0035673">
    <property type="term" value="F:oligopeptide transmembrane transporter activity"/>
    <property type="evidence" value="ECO:0007669"/>
    <property type="project" value="InterPro"/>
</dbReference>
<keyword evidence="10" id="KW-1185">Reference proteome</keyword>
<gene>
    <name evidence="9" type="ORF">C8A01DRAFT_15567</name>
</gene>
<name>A0AAN6PH56_9PEZI</name>
<evidence type="ECO:0000256" key="8">
    <source>
        <dbReference type="SAM" id="Phobius"/>
    </source>
</evidence>
<evidence type="ECO:0000313" key="9">
    <source>
        <dbReference type="EMBL" id="KAK4040557.1"/>
    </source>
</evidence>
<evidence type="ECO:0000256" key="5">
    <source>
        <dbReference type="ARBA" id="ARBA00022989"/>
    </source>
</evidence>
<proteinExistence type="inferred from homology"/>
<evidence type="ECO:0000256" key="7">
    <source>
        <dbReference type="SAM" id="MobiDB-lite"/>
    </source>
</evidence>
<feature type="transmembrane region" description="Helical" evidence="8">
    <location>
        <begin position="276"/>
        <end position="298"/>
    </location>
</feature>
<comment type="caution">
    <text evidence="9">The sequence shown here is derived from an EMBL/GenBank/DDBJ whole genome shotgun (WGS) entry which is preliminary data.</text>
</comment>
<feature type="transmembrane region" description="Helical" evidence="8">
    <location>
        <begin position="87"/>
        <end position="105"/>
    </location>
</feature>
<protein>
    <submittedName>
        <fullName evidence="9">OPT oligopeptide transporter protein-domain-containing protein</fullName>
    </submittedName>
</protein>
<feature type="transmembrane region" description="Helical" evidence="8">
    <location>
        <begin position="495"/>
        <end position="513"/>
    </location>
</feature>
<feature type="compositionally biased region" description="Polar residues" evidence="7">
    <location>
        <begin position="327"/>
        <end position="350"/>
    </location>
</feature>
<dbReference type="NCBIfam" id="TIGR00728">
    <property type="entry name" value="OPT_sfam"/>
    <property type="match status" value="1"/>
</dbReference>
<dbReference type="PANTHER" id="PTHR31645:SF0">
    <property type="entry name" value="OLIGOPEPTIDE TRANSPORTER YGL114W-RELATED"/>
    <property type="match status" value="1"/>
</dbReference>
<evidence type="ECO:0000256" key="1">
    <source>
        <dbReference type="ARBA" id="ARBA00004141"/>
    </source>
</evidence>
<evidence type="ECO:0000256" key="4">
    <source>
        <dbReference type="ARBA" id="ARBA00022692"/>
    </source>
</evidence>
<accession>A0AAN6PH56</accession>
<dbReference type="AlphaFoldDB" id="A0AAN6PH56"/>
<dbReference type="Proteomes" id="UP001303115">
    <property type="component" value="Unassembled WGS sequence"/>
</dbReference>
<feature type="transmembrane region" description="Helical" evidence="8">
    <location>
        <begin position="405"/>
        <end position="426"/>
    </location>
</feature>
<feature type="transmembrane region" description="Helical" evidence="8">
    <location>
        <begin position="457"/>
        <end position="475"/>
    </location>
</feature>
<feature type="transmembrane region" description="Helical" evidence="8">
    <location>
        <begin position="6"/>
        <end position="28"/>
    </location>
</feature>
<evidence type="ECO:0000313" key="10">
    <source>
        <dbReference type="Proteomes" id="UP001303115"/>
    </source>
</evidence>
<feature type="transmembrane region" description="Helical" evidence="8">
    <location>
        <begin position="205"/>
        <end position="227"/>
    </location>
</feature>
<organism evidence="9 10">
    <name type="scientific">Parachaetomium inaequale</name>
    <dbReference type="NCBI Taxonomy" id="2588326"/>
    <lineage>
        <taxon>Eukaryota</taxon>
        <taxon>Fungi</taxon>
        <taxon>Dikarya</taxon>
        <taxon>Ascomycota</taxon>
        <taxon>Pezizomycotina</taxon>
        <taxon>Sordariomycetes</taxon>
        <taxon>Sordariomycetidae</taxon>
        <taxon>Sordariales</taxon>
        <taxon>Chaetomiaceae</taxon>
        <taxon>Parachaetomium</taxon>
    </lineage>
</organism>
<comment type="subcellular location">
    <subcellularLocation>
        <location evidence="1">Membrane</location>
        <topology evidence="1">Multi-pass membrane protein</topology>
    </subcellularLocation>
</comment>
<keyword evidence="3" id="KW-0813">Transport</keyword>
<dbReference type="Pfam" id="PF03169">
    <property type="entry name" value="OPT"/>
    <property type="match status" value="1"/>
</dbReference>
<dbReference type="GO" id="GO:0000329">
    <property type="term" value="C:fungal-type vacuole membrane"/>
    <property type="evidence" value="ECO:0007669"/>
    <property type="project" value="TreeGrafter"/>
</dbReference>
<dbReference type="InterPro" id="IPR045035">
    <property type="entry name" value="YSL-like"/>
</dbReference>
<keyword evidence="6 8" id="KW-0472">Membrane</keyword>
<keyword evidence="4 8" id="KW-0812">Transmembrane</keyword>
<feature type="transmembrane region" description="Helical" evidence="8">
    <location>
        <begin position="379"/>
        <end position="399"/>
    </location>
</feature>
<feature type="region of interest" description="Disordered" evidence="7">
    <location>
        <begin position="327"/>
        <end position="372"/>
    </location>
</feature>
<keyword evidence="5 8" id="KW-1133">Transmembrane helix</keyword>
<dbReference type="InterPro" id="IPR004813">
    <property type="entry name" value="OPT"/>
</dbReference>
<dbReference type="PANTHER" id="PTHR31645">
    <property type="entry name" value="OLIGOPEPTIDE TRANSPORTER YGL114W-RELATED"/>
    <property type="match status" value="1"/>
</dbReference>
<evidence type="ECO:0000256" key="6">
    <source>
        <dbReference type="ARBA" id="ARBA00023136"/>
    </source>
</evidence>
<feature type="transmembrane region" description="Helical" evidence="8">
    <location>
        <begin position="48"/>
        <end position="67"/>
    </location>
</feature>
<feature type="transmembrane region" description="Helical" evidence="8">
    <location>
        <begin position="179"/>
        <end position="199"/>
    </location>
</feature>
<comment type="similarity">
    <text evidence="2">Belongs to the oligopeptide OPT transporter family.</text>
</comment>
<feature type="transmembrane region" description="Helical" evidence="8">
    <location>
        <begin position="239"/>
        <end position="256"/>
    </location>
</feature>
<reference evidence="10" key="1">
    <citation type="journal article" date="2023" name="Mol. Phylogenet. Evol.">
        <title>Genome-scale phylogeny and comparative genomics of the fungal order Sordariales.</title>
        <authorList>
            <person name="Hensen N."/>
            <person name="Bonometti L."/>
            <person name="Westerberg I."/>
            <person name="Brannstrom I.O."/>
            <person name="Guillou S."/>
            <person name="Cros-Aarteil S."/>
            <person name="Calhoun S."/>
            <person name="Haridas S."/>
            <person name="Kuo A."/>
            <person name="Mondo S."/>
            <person name="Pangilinan J."/>
            <person name="Riley R."/>
            <person name="LaButti K."/>
            <person name="Andreopoulos B."/>
            <person name="Lipzen A."/>
            <person name="Chen C."/>
            <person name="Yan M."/>
            <person name="Daum C."/>
            <person name="Ng V."/>
            <person name="Clum A."/>
            <person name="Steindorff A."/>
            <person name="Ohm R.A."/>
            <person name="Martin F."/>
            <person name="Silar P."/>
            <person name="Natvig D.O."/>
            <person name="Lalanne C."/>
            <person name="Gautier V."/>
            <person name="Ament-Velasquez S.L."/>
            <person name="Kruys A."/>
            <person name="Hutchinson M.I."/>
            <person name="Powell A.J."/>
            <person name="Barry K."/>
            <person name="Miller A.N."/>
            <person name="Grigoriev I.V."/>
            <person name="Debuchy R."/>
            <person name="Gladieux P."/>
            <person name="Hiltunen Thoren M."/>
            <person name="Johannesson H."/>
        </authorList>
    </citation>
    <scope>NUCLEOTIDE SEQUENCE [LARGE SCALE GENOMIC DNA]</scope>
    <source>
        <strain evidence="10">CBS 284.82</strain>
    </source>
</reference>
<sequence>MYFGLQTGWVSTMSMPASLLGFGIFRLLRTHLGELPFSPVENVLVQTVAGSMAIMPLGCGFVGVLPAMNYLLAPEEQGPIVLGLGKLVLWSLGLCYFGVVFAVPLRRQVVIRERLKFPSGFSTAVLIGVLHGKGREGEGGSTAGGFASLAAREGEVQVQGVSAEEGEGTKHAESWRRNVRLLLVCFFVSGVFTFATYFLPVLRNIPVFGSVAASTWLWTLNPSLAYVGQGIIMGPATTLHMLLGAVVGWGILSPLAKNKGWAPAPVGDWENGSKGWIVWISLAIMLADAVVSLGYLAFRSGRQYLPQSPLVPSRVKTLLGRRQHDGYTSINTDADGDQTPSSNNRVSTASDSDDNPLLGQVEDTDEEDAPPDQQVSDRLVVVGLILSILFCVFCIHVVFGDLVPLYATVTAVFMALVLSIMGVRALGETDLNPVSGISKLAQLFFALIIPQSNKSSVLINLVAGAVSEAGALQAGDMMQDLKTGHLLGAAPKAQFWGQVIGATAGAVVSAFIYRMYTSVYQVPGDLFQVPTGYVWIFTARLVTGKGLPPMAKEWAIGSAILFAVTTAVRTQTTGKRWHALIPGGIAVAVGMYNVPSFTLARTIGGLLSWWWRSTMGWKDTPLIVLASVS</sequence>